<evidence type="ECO:0000259" key="1">
    <source>
        <dbReference type="Pfam" id="PF01636"/>
    </source>
</evidence>
<proteinExistence type="predicted"/>
<dbReference type="OrthoDB" id="2568768at2"/>
<feature type="domain" description="Aminoglycoside phosphotransferase" evidence="1">
    <location>
        <begin position="28"/>
        <end position="261"/>
    </location>
</feature>
<organism evidence="2 3">
    <name type="scientific">Paenibacillus ginsengarvi</name>
    <dbReference type="NCBI Taxonomy" id="400777"/>
    <lineage>
        <taxon>Bacteria</taxon>
        <taxon>Bacillati</taxon>
        <taxon>Bacillota</taxon>
        <taxon>Bacilli</taxon>
        <taxon>Bacillales</taxon>
        <taxon>Paenibacillaceae</taxon>
        <taxon>Paenibacillus</taxon>
    </lineage>
</organism>
<keyword evidence="2" id="KW-0808">Transferase</keyword>
<protein>
    <submittedName>
        <fullName evidence="2">Aminoglycoside phosphotransferase family protein</fullName>
    </submittedName>
</protein>
<comment type="caution">
    <text evidence="2">The sequence shown here is derived from an EMBL/GenBank/DDBJ whole genome shotgun (WGS) entry which is preliminary data.</text>
</comment>
<dbReference type="Gene3D" id="3.30.200.150">
    <property type="match status" value="1"/>
</dbReference>
<dbReference type="Gene3D" id="3.90.1200.10">
    <property type="match status" value="1"/>
</dbReference>
<dbReference type="SUPFAM" id="SSF56112">
    <property type="entry name" value="Protein kinase-like (PK-like)"/>
    <property type="match status" value="1"/>
</dbReference>
<keyword evidence="3" id="KW-1185">Reference proteome</keyword>
<accession>A0A3B0BDZ1</accession>
<reference evidence="2 3" key="1">
    <citation type="journal article" date="2007" name="Int. J. Syst. Evol. Microbiol.">
        <title>Paenibacillus ginsengarvi sp. nov., isolated from soil from ginseng cultivation.</title>
        <authorList>
            <person name="Yoon M.H."/>
            <person name="Ten L.N."/>
            <person name="Im W.T."/>
        </authorList>
    </citation>
    <scope>NUCLEOTIDE SEQUENCE [LARGE SCALE GENOMIC DNA]</scope>
    <source>
        <strain evidence="2 3">KCTC 13059</strain>
    </source>
</reference>
<dbReference type="InterPro" id="IPR051678">
    <property type="entry name" value="AGP_Transferase"/>
</dbReference>
<dbReference type="EMBL" id="RBAH01000031">
    <property type="protein sequence ID" value="RKN70554.1"/>
    <property type="molecule type" value="Genomic_DNA"/>
</dbReference>
<dbReference type="GO" id="GO:0016740">
    <property type="term" value="F:transferase activity"/>
    <property type="evidence" value="ECO:0007669"/>
    <property type="project" value="UniProtKB-KW"/>
</dbReference>
<dbReference type="InterPro" id="IPR002575">
    <property type="entry name" value="Aminoglycoside_PTrfase"/>
</dbReference>
<evidence type="ECO:0000313" key="3">
    <source>
        <dbReference type="Proteomes" id="UP000282311"/>
    </source>
</evidence>
<dbReference type="RefSeq" id="WP_120751012.1">
    <property type="nucleotide sequence ID" value="NZ_RBAH01000031.1"/>
</dbReference>
<dbReference type="PANTHER" id="PTHR21310">
    <property type="entry name" value="AMINOGLYCOSIDE PHOSPHOTRANSFERASE-RELATED-RELATED"/>
    <property type="match status" value="1"/>
</dbReference>
<dbReference type="AlphaFoldDB" id="A0A3B0BDZ1"/>
<gene>
    <name evidence="2" type="ORF">D7M11_30250</name>
</gene>
<name>A0A3B0BDZ1_9BACL</name>
<sequence>MTAYEKPNVAISEIEEVLRNHFGPGAAEITPLTGGNLSSVFSFVHQGKGYVVKFSDLEGAYRTESYVSDLLSGQGIAFPKSLALGKSGQLAYIIMERIEGRNLADCTAEEQARQVPELIGILTQLAAVDVRATKGYGWIGPDGNGAYASWKDFVVAVNAEDQTGTFWENWHDLYRTSCLERDVFEEIYNRLLAYVPYNEPHRGFIHGDFHQWNLLSDGTRITGIIDGNCQYGDSLVDLAILDRHMPRNGIIQAYQDFQAKAGITIPHFKERLIGAYYFKGLDGLRFYAKMGWRDAYQGTRHFLLNLEA</sequence>
<dbReference type="InterPro" id="IPR011009">
    <property type="entry name" value="Kinase-like_dom_sf"/>
</dbReference>
<dbReference type="Pfam" id="PF01636">
    <property type="entry name" value="APH"/>
    <property type="match status" value="1"/>
</dbReference>
<evidence type="ECO:0000313" key="2">
    <source>
        <dbReference type="EMBL" id="RKN70554.1"/>
    </source>
</evidence>
<dbReference type="Proteomes" id="UP000282311">
    <property type="component" value="Unassembled WGS sequence"/>
</dbReference>